<keyword evidence="16" id="KW-1185">Reference proteome</keyword>
<comment type="caution">
    <text evidence="15">The sequence shown here is derived from an EMBL/GenBank/DDBJ whole genome shotgun (WGS) entry which is preliminary data.</text>
</comment>
<dbReference type="GO" id="GO:0040015">
    <property type="term" value="P:negative regulation of multicellular organism growth"/>
    <property type="evidence" value="ECO:0007669"/>
    <property type="project" value="UniProtKB-ARBA"/>
</dbReference>
<evidence type="ECO:0000256" key="8">
    <source>
        <dbReference type="ARBA" id="ARBA00023125"/>
    </source>
</evidence>
<evidence type="ECO:0000256" key="3">
    <source>
        <dbReference type="ARBA" id="ARBA00022473"/>
    </source>
</evidence>
<evidence type="ECO:0000256" key="11">
    <source>
        <dbReference type="ARBA" id="ARBA00039893"/>
    </source>
</evidence>
<dbReference type="Pfam" id="PF00250">
    <property type="entry name" value="Forkhead"/>
    <property type="match status" value="1"/>
</dbReference>
<evidence type="ECO:0000313" key="16">
    <source>
        <dbReference type="Proteomes" id="UP000186922"/>
    </source>
</evidence>
<organism evidence="15 16">
    <name type="scientific">Ramazzottius varieornatus</name>
    <name type="common">Water bear</name>
    <name type="synonym">Tardigrade</name>
    <dbReference type="NCBI Taxonomy" id="947166"/>
    <lineage>
        <taxon>Eukaryota</taxon>
        <taxon>Metazoa</taxon>
        <taxon>Ecdysozoa</taxon>
        <taxon>Tardigrada</taxon>
        <taxon>Eutardigrada</taxon>
        <taxon>Parachela</taxon>
        <taxon>Hypsibioidea</taxon>
        <taxon>Ramazzottiidae</taxon>
        <taxon>Ramazzottius</taxon>
    </lineage>
</organism>
<dbReference type="GO" id="GO:0031349">
    <property type="term" value="P:positive regulation of defense response"/>
    <property type="evidence" value="ECO:0007669"/>
    <property type="project" value="UniProtKB-ARBA"/>
</dbReference>
<dbReference type="GO" id="GO:0005737">
    <property type="term" value="C:cytoplasm"/>
    <property type="evidence" value="ECO:0007669"/>
    <property type="project" value="UniProtKB-SubCell"/>
</dbReference>
<dbReference type="InterPro" id="IPR036390">
    <property type="entry name" value="WH_DNA-bd_sf"/>
</dbReference>
<comment type="subcellular location">
    <subcellularLocation>
        <location evidence="2">Cytoplasm</location>
    </subcellularLocation>
    <subcellularLocation>
        <location evidence="1 12">Nucleus</location>
    </subcellularLocation>
</comment>
<feature type="region of interest" description="Disordered" evidence="13">
    <location>
        <begin position="180"/>
        <end position="327"/>
    </location>
</feature>
<dbReference type="PANTHER" id="PTHR45767">
    <property type="entry name" value="FORKHEAD BOX PROTEIN O"/>
    <property type="match status" value="1"/>
</dbReference>
<keyword evidence="5" id="KW-0597">Phosphoprotein</keyword>
<evidence type="ECO:0000256" key="13">
    <source>
        <dbReference type="SAM" id="MobiDB-lite"/>
    </source>
</evidence>
<feature type="compositionally biased region" description="Low complexity" evidence="13">
    <location>
        <begin position="277"/>
        <end position="286"/>
    </location>
</feature>
<feature type="compositionally biased region" description="Polar residues" evidence="13">
    <location>
        <begin position="415"/>
        <end position="434"/>
    </location>
</feature>
<dbReference type="PROSITE" id="PS00658">
    <property type="entry name" value="FORK_HEAD_2"/>
    <property type="match status" value="1"/>
</dbReference>
<dbReference type="OrthoDB" id="5954824at2759"/>
<evidence type="ECO:0000256" key="12">
    <source>
        <dbReference type="PROSITE-ProRule" id="PRU00089"/>
    </source>
</evidence>
<dbReference type="PANTHER" id="PTHR45767:SF2">
    <property type="entry name" value="FORKHEAD BOX PROTEIN O"/>
    <property type="match status" value="1"/>
</dbReference>
<keyword evidence="8 12" id="KW-0238">DNA-binding</keyword>
<feature type="compositionally biased region" description="Basic and acidic residues" evidence="13">
    <location>
        <begin position="1"/>
        <end position="15"/>
    </location>
</feature>
<dbReference type="InterPro" id="IPR036388">
    <property type="entry name" value="WH-like_DNA-bd_sf"/>
</dbReference>
<evidence type="ECO:0000259" key="14">
    <source>
        <dbReference type="PROSITE" id="PS50039"/>
    </source>
</evidence>
<keyword evidence="9" id="KW-0804">Transcription</keyword>
<dbReference type="STRING" id="947166.A0A1D1W9E8"/>
<dbReference type="Gene3D" id="1.10.10.10">
    <property type="entry name" value="Winged helix-like DNA-binding domain superfamily/Winged helix DNA-binding domain"/>
    <property type="match status" value="1"/>
</dbReference>
<feature type="compositionally biased region" description="Low complexity" evidence="13">
    <location>
        <begin position="435"/>
        <end position="447"/>
    </location>
</feature>
<dbReference type="GO" id="GO:0042594">
    <property type="term" value="P:response to starvation"/>
    <property type="evidence" value="ECO:0007669"/>
    <property type="project" value="UniProtKB-ARBA"/>
</dbReference>
<dbReference type="GO" id="GO:0009896">
    <property type="term" value="P:positive regulation of catabolic process"/>
    <property type="evidence" value="ECO:0007669"/>
    <property type="project" value="UniProtKB-ARBA"/>
</dbReference>
<dbReference type="GO" id="GO:0034599">
    <property type="term" value="P:cellular response to oxidative stress"/>
    <property type="evidence" value="ECO:0007669"/>
    <property type="project" value="UniProtKB-ARBA"/>
</dbReference>
<dbReference type="GO" id="GO:0008286">
    <property type="term" value="P:insulin receptor signaling pathway"/>
    <property type="evidence" value="ECO:0007669"/>
    <property type="project" value="UniProtKB-ARBA"/>
</dbReference>
<feature type="region of interest" description="Disordered" evidence="13">
    <location>
        <begin position="390"/>
        <end position="447"/>
    </location>
</feature>
<name>A0A1D1W9E8_RAMVA</name>
<dbReference type="AlphaFoldDB" id="A0A1D1W9E8"/>
<dbReference type="PROSITE" id="PS50039">
    <property type="entry name" value="FORK_HEAD_3"/>
    <property type="match status" value="1"/>
</dbReference>
<feature type="compositionally biased region" description="Polar residues" evidence="13">
    <location>
        <begin position="183"/>
        <end position="192"/>
    </location>
</feature>
<evidence type="ECO:0000256" key="1">
    <source>
        <dbReference type="ARBA" id="ARBA00004123"/>
    </source>
</evidence>
<dbReference type="InterPro" id="IPR001766">
    <property type="entry name" value="Fork_head_dom"/>
</dbReference>
<feature type="compositionally biased region" description="Polar residues" evidence="13">
    <location>
        <begin position="291"/>
        <end position="320"/>
    </location>
</feature>
<dbReference type="SUPFAM" id="SSF46785">
    <property type="entry name" value="Winged helix' DNA-binding domain"/>
    <property type="match status" value="1"/>
</dbReference>
<reference evidence="15 16" key="1">
    <citation type="journal article" date="2016" name="Nat. Commun.">
        <title>Extremotolerant tardigrade genome and improved radiotolerance of human cultured cells by tardigrade-unique protein.</title>
        <authorList>
            <person name="Hashimoto T."/>
            <person name="Horikawa D.D."/>
            <person name="Saito Y."/>
            <person name="Kuwahara H."/>
            <person name="Kozuka-Hata H."/>
            <person name="Shin-I T."/>
            <person name="Minakuchi Y."/>
            <person name="Ohishi K."/>
            <person name="Motoyama A."/>
            <person name="Aizu T."/>
            <person name="Enomoto A."/>
            <person name="Kondo K."/>
            <person name="Tanaka S."/>
            <person name="Hara Y."/>
            <person name="Koshikawa S."/>
            <person name="Sagara H."/>
            <person name="Miura T."/>
            <person name="Yokobori S."/>
            <person name="Miyagawa K."/>
            <person name="Suzuki Y."/>
            <person name="Kubo T."/>
            <person name="Oyama M."/>
            <person name="Kohara Y."/>
            <person name="Fujiyama A."/>
            <person name="Arakawa K."/>
            <person name="Katayama T."/>
            <person name="Toyoda A."/>
            <person name="Kunieda T."/>
        </authorList>
    </citation>
    <scope>NUCLEOTIDE SEQUENCE [LARGE SCALE GENOMIC DNA]</scope>
    <source>
        <strain evidence="15 16">YOKOZUNA-1</strain>
    </source>
</reference>
<evidence type="ECO:0000256" key="2">
    <source>
        <dbReference type="ARBA" id="ARBA00004496"/>
    </source>
</evidence>
<feature type="region of interest" description="Disordered" evidence="13">
    <location>
        <begin position="1"/>
        <end position="88"/>
    </location>
</feature>
<dbReference type="GO" id="GO:0010883">
    <property type="term" value="P:regulation of lipid storage"/>
    <property type="evidence" value="ECO:0007669"/>
    <property type="project" value="UniProtKB-ARBA"/>
</dbReference>
<keyword evidence="6" id="KW-0341">Growth regulation</keyword>
<keyword evidence="7" id="KW-0805">Transcription regulation</keyword>
<keyword evidence="4" id="KW-0963">Cytoplasm</keyword>
<dbReference type="Proteomes" id="UP000186922">
    <property type="component" value="Unassembled WGS sequence"/>
</dbReference>
<dbReference type="PRINTS" id="PR00053">
    <property type="entry name" value="FORKHEAD"/>
</dbReference>
<keyword evidence="10 12" id="KW-0539">Nucleus</keyword>
<dbReference type="InterPro" id="IPR030456">
    <property type="entry name" value="TF_fork_head_CS_2"/>
</dbReference>
<evidence type="ECO:0000256" key="4">
    <source>
        <dbReference type="ARBA" id="ARBA00022490"/>
    </source>
</evidence>
<gene>
    <name evidence="15" type="primary">RvY_17526-1</name>
    <name evidence="15" type="synonym">RvY_17526.1</name>
    <name evidence="15" type="ORF">RvY_17526</name>
</gene>
<dbReference type="CDD" id="cd20032">
    <property type="entry name" value="FH_FOXO"/>
    <property type="match status" value="1"/>
</dbReference>
<protein>
    <recommendedName>
        <fullName evidence="11">Forkhead box protein O</fullName>
    </recommendedName>
</protein>
<feature type="domain" description="Fork-head" evidence="14">
    <location>
        <begin position="114"/>
        <end position="220"/>
    </location>
</feature>
<dbReference type="FunFam" id="1.10.10.10:FF:000032">
    <property type="entry name" value="Forkhead box protein O4"/>
    <property type="match status" value="1"/>
</dbReference>
<dbReference type="GO" id="GO:0005634">
    <property type="term" value="C:nucleus"/>
    <property type="evidence" value="ECO:0007669"/>
    <property type="project" value="UniProtKB-SubCell"/>
</dbReference>
<evidence type="ECO:0000256" key="7">
    <source>
        <dbReference type="ARBA" id="ARBA00023015"/>
    </source>
</evidence>
<feature type="DNA-binding region" description="Fork-head" evidence="12">
    <location>
        <begin position="114"/>
        <end position="220"/>
    </location>
</feature>
<evidence type="ECO:0000313" key="15">
    <source>
        <dbReference type="EMBL" id="GAV07719.1"/>
    </source>
</evidence>
<sequence length="546" mass="59407">MESNENLHDSTLQEHDEVEDQMHFQMPVGRSRANTWPASLRLHGADGDEEAALSTGTPDGAESSGRSSHDDGPGRSLGGVSSTTADESLGENLPSVLAGAAAATKKNSARRNAWGNFSYADLITQAIQQSPEKRLTLSQIYDWMVQNIPFFKDKGDSNSSAGWKNSIRHNLSLHNRFKREQNEGTGKSSWWTINPDAKPGKSTRRRAATMETQKYEKRRGRVRKSQLEERQRLGSDASNLSISRRSPSSPIREELLESHSPLHNPTLQALQMEPFRSRNSSNASSFGRMSPVNSTSYEDLSASPHSWSNDPFHGRSQNWSDEVGDGQPQMVELDTHLAKAMKLHDGCSAGHPLSLQSGNTPAFRNGSSSQFVRGLGGSFSWASDPNSLPMASSLRPSQQTSYNRSSGFAAMPSQGMVNTNMFSGGSFSSIKSENPNQGPPSQQQQRSLPFPNRLAQIQPNNAQGAFPADLDSCMETLQPGLSDVDVDAVLNLEMSMEGNLDFNFDQPFPLVVTTASSAPQPQMYSANGSIAGLHTASSFPNFGRGT</sequence>
<proteinExistence type="predicted"/>
<accession>A0A1D1W9E8</accession>
<dbReference type="GO" id="GO:0001228">
    <property type="term" value="F:DNA-binding transcription activator activity, RNA polymerase II-specific"/>
    <property type="evidence" value="ECO:0007669"/>
    <property type="project" value="UniProtKB-ARBA"/>
</dbReference>
<dbReference type="GO" id="GO:0008340">
    <property type="term" value="P:determination of adult lifespan"/>
    <property type="evidence" value="ECO:0007669"/>
    <property type="project" value="UniProtKB-ARBA"/>
</dbReference>
<dbReference type="SMART" id="SM00339">
    <property type="entry name" value="FH"/>
    <property type="match status" value="1"/>
</dbReference>
<evidence type="ECO:0000256" key="10">
    <source>
        <dbReference type="ARBA" id="ARBA00023242"/>
    </source>
</evidence>
<evidence type="ECO:0000256" key="6">
    <source>
        <dbReference type="ARBA" id="ARBA00022604"/>
    </source>
</evidence>
<dbReference type="EMBL" id="BDGG01000015">
    <property type="protein sequence ID" value="GAV07719.1"/>
    <property type="molecule type" value="Genomic_DNA"/>
</dbReference>
<evidence type="ECO:0000256" key="9">
    <source>
        <dbReference type="ARBA" id="ARBA00023163"/>
    </source>
</evidence>
<evidence type="ECO:0000256" key="5">
    <source>
        <dbReference type="ARBA" id="ARBA00022553"/>
    </source>
</evidence>
<feature type="compositionally biased region" description="Polar residues" evidence="13">
    <location>
        <begin position="390"/>
        <end position="406"/>
    </location>
</feature>
<dbReference type="GO" id="GO:0000978">
    <property type="term" value="F:RNA polymerase II cis-regulatory region sequence-specific DNA binding"/>
    <property type="evidence" value="ECO:0007669"/>
    <property type="project" value="TreeGrafter"/>
</dbReference>
<dbReference type="GO" id="GO:0050778">
    <property type="term" value="P:positive regulation of immune response"/>
    <property type="evidence" value="ECO:0007669"/>
    <property type="project" value="UniProtKB-ARBA"/>
</dbReference>
<feature type="compositionally biased region" description="Low complexity" evidence="13">
    <location>
        <begin position="241"/>
        <end position="250"/>
    </location>
</feature>
<keyword evidence="3" id="KW-0217">Developmental protein</keyword>